<dbReference type="KEGG" id="scia:HUG15_05850"/>
<dbReference type="EMBL" id="CP054705">
    <property type="protein sequence ID" value="QQK75117.1"/>
    <property type="molecule type" value="Genomic_DNA"/>
</dbReference>
<dbReference type="Pfam" id="PF05930">
    <property type="entry name" value="Phage_AlpA"/>
    <property type="match status" value="1"/>
</dbReference>
<evidence type="ECO:0000313" key="3">
    <source>
        <dbReference type="Proteomes" id="UP000595823"/>
    </source>
</evidence>
<sequence>MRKVRGVKKVAEYLESINCPISISTIQRYMREGDFPYSKPTERIVIFDLDEIDKWLGE</sequence>
<dbReference type="EMBL" id="CP054705">
    <property type="protein sequence ID" value="QQK75177.1"/>
    <property type="molecule type" value="Genomic_DNA"/>
</dbReference>
<proteinExistence type="predicted"/>
<dbReference type="InterPro" id="IPR009061">
    <property type="entry name" value="DNA-bd_dom_put_sf"/>
</dbReference>
<dbReference type="RefSeq" id="WP_200127725.1">
    <property type="nucleotide sequence ID" value="NZ_CP054705.1"/>
</dbReference>
<evidence type="ECO:0000313" key="2">
    <source>
        <dbReference type="EMBL" id="QQK75177.1"/>
    </source>
</evidence>
<name>A0A7T6Z1U2_9BACI</name>
<evidence type="ECO:0000313" key="1">
    <source>
        <dbReference type="EMBL" id="QQK75117.1"/>
    </source>
</evidence>
<dbReference type="SUPFAM" id="SSF46955">
    <property type="entry name" value="Putative DNA-binding domain"/>
    <property type="match status" value="1"/>
</dbReference>
<protein>
    <submittedName>
        <fullName evidence="1">Helix-turn-helix domain-containing protein</fullName>
    </submittedName>
</protein>
<dbReference type="AlphaFoldDB" id="A0A7T6Z1U2"/>
<reference evidence="1 3" key="1">
    <citation type="submission" date="2020-06" db="EMBL/GenBank/DDBJ databases">
        <title>Genomic analysis of Salicibibacter sp. NKC5-3.</title>
        <authorList>
            <person name="Oh Y.J."/>
        </authorList>
    </citation>
    <scope>NUCLEOTIDE SEQUENCE [LARGE SCALE GENOMIC DNA]</scope>
    <source>
        <strain evidence="1 3">NKC5-3</strain>
    </source>
</reference>
<dbReference type="Proteomes" id="UP000595823">
    <property type="component" value="Chromosome"/>
</dbReference>
<organism evidence="1 3">
    <name type="scientific">Salicibibacter cibarius</name>
    <dbReference type="NCBI Taxonomy" id="2743000"/>
    <lineage>
        <taxon>Bacteria</taxon>
        <taxon>Bacillati</taxon>
        <taxon>Bacillota</taxon>
        <taxon>Bacilli</taxon>
        <taxon>Bacillales</taxon>
        <taxon>Bacillaceae</taxon>
        <taxon>Salicibibacter</taxon>
    </lineage>
</organism>
<keyword evidence="3" id="KW-1185">Reference proteome</keyword>
<dbReference type="KEGG" id="scia:HUG15_05520"/>
<accession>A0A7T6Z1U2</accession>
<gene>
    <name evidence="1" type="ORF">HUG15_05520</name>
    <name evidence="2" type="ORF">HUG15_05850</name>
</gene>
<dbReference type="InterPro" id="IPR010260">
    <property type="entry name" value="AlpA"/>
</dbReference>